<comment type="caution">
    <text evidence="1">The sequence shown here is derived from an EMBL/GenBank/DDBJ whole genome shotgun (WGS) entry which is preliminary data.</text>
</comment>
<dbReference type="AlphaFoldDB" id="A0A7X2LSW5"/>
<organism evidence="1 2">
    <name type="scientific">Pseudoduganella rivuli</name>
    <dbReference type="NCBI Taxonomy" id="2666085"/>
    <lineage>
        <taxon>Bacteria</taxon>
        <taxon>Pseudomonadati</taxon>
        <taxon>Pseudomonadota</taxon>
        <taxon>Betaproteobacteria</taxon>
        <taxon>Burkholderiales</taxon>
        <taxon>Oxalobacteraceae</taxon>
        <taxon>Telluria group</taxon>
        <taxon>Pseudoduganella</taxon>
    </lineage>
</organism>
<dbReference type="RefSeq" id="WP_154373852.1">
    <property type="nucleotide sequence ID" value="NZ_WKJJ01000006.1"/>
</dbReference>
<name>A0A7X2LSW5_9BURK</name>
<evidence type="ECO:0000313" key="1">
    <source>
        <dbReference type="EMBL" id="MRV72378.1"/>
    </source>
</evidence>
<gene>
    <name evidence="1" type="ORF">GJ700_11720</name>
</gene>
<sequence>MMIRILASISTGLMLSEKIPHGESHASLPDDIERHGQLELVLFATDPCPTQQDIQRRALMRSADRARKRNKKYFIMFDSLASAALNQPSESPRVGMVEGLMMATACVLMLDEPLPGAYETRAVLSGVHETIMAAGYASRA</sequence>
<reference evidence="1 2" key="1">
    <citation type="submission" date="2019-11" db="EMBL/GenBank/DDBJ databases">
        <title>Novel species isolated from a subtropical stream in China.</title>
        <authorList>
            <person name="Lu H."/>
        </authorList>
    </citation>
    <scope>NUCLEOTIDE SEQUENCE [LARGE SCALE GENOMIC DNA]</scope>
    <source>
        <strain evidence="1 2">FT92W</strain>
    </source>
</reference>
<proteinExistence type="predicted"/>
<dbReference type="Proteomes" id="UP000446768">
    <property type="component" value="Unassembled WGS sequence"/>
</dbReference>
<evidence type="ECO:0000313" key="2">
    <source>
        <dbReference type="Proteomes" id="UP000446768"/>
    </source>
</evidence>
<accession>A0A7X2LSW5</accession>
<protein>
    <submittedName>
        <fullName evidence="1">Uncharacterized protein</fullName>
    </submittedName>
</protein>
<keyword evidence="2" id="KW-1185">Reference proteome</keyword>
<dbReference type="EMBL" id="WKJJ01000006">
    <property type="protein sequence ID" value="MRV72378.1"/>
    <property type="molecule type" value="Genomic_DNA"/>
</dbReference>